<organism evidence="2 3">
    <name type="scientific">Streptomyces thermocarboxydovorans</name>
    <dbReference type="NCBI Taxonomy" id="59298"/>
    <lineage>
        <taxon>Bacteria</taxon>
        <taxon>Bacillati</taxon>
        <taxon>Actinomycetota</taxon>
        <taxon>Actinomycetes</taxon>
        <taxon>Kitasatosporales</taxon>
        <taxon>Streptomycetaceae</taxon>
        <taxon>Streptomyces</taxon>
    </lineage>
</organism>
<dbReference type="PROSITE" id="PS50943">
    <property type="entry name" value="HTH_CROC1"/>
    <property type="match status" value="1"/>
</dbReference>
<dbReference type="EMBL" id="BAAAGU010000024">
    <property type="protein sequence ID" value="GAA0647536.1"/>
    <property type="molecule type" value="Genomic_DNA"/>
</dbReference>
<sequence length="413" mass="43801">MWQAKAVREAARAGDYGKVIELVRQDRRMTQAQLGGAIGLSQSAVSRLEKRGARTYSMDVLAAASAHLGIPPSWVGLADSRSPGHVNGDDDVDRRRFLGGVAATAATPVLTALPHRDGPSEGRAAVLRLSTSAYRRLDGSTPSHDLSEAVKSHMRLIQSITATATGKGDRHRLAAVGSEAASLAGWLAWDMGDNGSARAWYGSALKAARSSGDPLLVAYQAGSLAQFEAHAGNGTEALNLAGRARRVLGDRCPPVAEAWLLSVEALAHAAGGDRRSTDRALTASRAAAEALPEDPPPWPWVFAFDPEKVAAYRVTCGARLGLADWVLSDDVEALATDHAKQRALLVLDIAAGHLAGGRIEPAFALARWALDTGLTYKSGRVVERARALRRTLTTGAPPKVVRDFDERLHGAYL</sequence>
<dbReference type="InterPro" id="IPR010982">
    <property type="entry name" value="Lambda_DNA-bd_dom_sf"/>
</dbReference>
<evidence type="ECO:0000313" key="3">
    <source>
        <dbReference type="Proteomes" id="UP001500724"/>
    </source>
</evidence>
<evidence type="ECO:0000313" key="2">
    <source>
        <dbReference type="EMBL" id="GAA0647536.1"/>
    </source>
</evidence>
<dbReference type="SMART" id="SM00530">
    <property type="entry name" value="HTH_XRE"/>
    <property type="match status" value="1"/>
</dbReference>
<dbReference type="CDD" id="cd00093">
    <property type="entry name" value="HTH_XRE"/>
    <property type="match status" value="1"/>
</dbReference>
<dbReference type="SUPFAM" id="SSF47413">
    <property type="entry name" value="lambda repressor-like DNA-binding domains"/>
    <property type="match status" value="1"/>
</dbReference>
<dbReference type="RefSeq" id="WP_344000677.1">
    <property type="nucleotide sequence ID" value="NZ_BAAAGU010000024.1"/>
</dbReference>
<comment type="caution">
    <text evidence="2">The sequence shown here is derived from an EMBL/GenBank/DDBJ whole genome shotgun (WGS) entry which is preliminary data.</text>
</comment>
<evidence type="ECO:0000259" key="1">
    <source>
        <dbReference type="PROSITE" id="PS50943"/>
    </source>
</evidence>
<dbReference type="Gene3D" id="1.10.260.40">
    <property type="entry name" value="lambda repressor-like DNA-binding domains"/>
    <property type="match status" value="1"/>
</dbReference>
<name>A0ABN1HGP8_9ACTN</name>
<keyword evidence="3" id="KW-1185">Reference proteome</keyword>
<gene>
    <name evidence="2" type="ORF">GCM10009535_26630</name>
</gene>
<feature type="domain" description="HTH cro/C1-type" evidence="1">
    <location>
        <begin position="20"/>
        <end position="75"/>
    </location>
</feature>
<dbReference type="InterPro" id="IPR001387">
    <property type="entry name" value="Cro/C1-type_HTH"/>
</dbReference>
<dbReference type="Proteomes" id="UP001500724">
    <property type="component" value="Unassembled WGS sequence"/>
</dbReference>
<reference evidence="2 3" key="1">
    <citation type="journal article" date="2019" name="Int. J. Syst. Evol. Microbiol.">
        <title>The Global Catalogue of Microorganisms (GCM) 10K type strain sequencing project: providing services to taxonomists for standard genome sequencing and annotation.</title>
        <authorList>
            <consortium name="The Broad Institute Genomics Platform"/>
            <consortium name="The Broad Institute Genome Sequencing Center for Infectious Disease"/>
            <person name="Wu L."/>
            <person name="Ma J."/>
        </authorList>
    </citation>
    <scope>NUCLEOTIDE SEQUENCE [LARGE SCALE GENOMIC DNA]</scope>
    <source>
        <strain evidence="2 3">JCM 10367</strain>
    </source>
</reference>
<accession>A0ABN1HGP8</accession>
<proteinExistence type="predicted"/>
<dbReference type="Pfam" id="PF01381">
    <property type="entry name" value="HTH_3"/>
    <property type="match status" value="1"/>
</dbReference>
<protein>
    <recommendedName>
        <fullName evidence="1">HTH cro/C1-type domain-containing protein</fullName>
    </recommendedName>
</protein>